<organism evidence="2 3">
    <name type="scientific">Dendrobium chrysotoxum</name>
    <name type="common">Orchid</name>
    <dbReference type="NCBI Taxonomy" id="161865"/>
    <lineage>
        <taxon>Eukaryota</taxon>
        <taxon>Viridiplantae</taxon>
        <taxon>Streptophyta</taxon>
        <taxon>Embryophyta</taxon>
        <taxon>Tracheophyta</taxon>
        <taxon>Spermatophyta</taxon>
        <taxon>Magnoliopsida</taxon>
        <taxon>Liliopsida</taxon>
        <taxon>Asparagales</taxon>
        <taxon>Orchidaceae</taxon>
        <taxon>Epidendroideae</taxon>
        <taxon>Malaxideae</taxon>
        <taxon>Dendrobiinae</taxon>
        <taxon>Dendrobium</taxon>
    </lineage>
</organism>
<dbReference type="EMBL" id="JAGFBR010000014">
    <property type="protein sequence ID" value="KAH0455602.1"/>
    <property type="molecule type" value="Genomic_DNA"/>
</dbReference>
<name>A0AAV7GI58_DENCH</name>
<evidence type="ECO:0000313" key="2">
    <source>
        <dbReference type="EMBL" id="KAH0455602.1"/>
    </source>
</evidence>
<accession>A0AAV7GI58</accession>
<feature type="compositionally biased region" description="Basic and acidic residues" evidence="1">
    <location>
        <begin position="42"/>
        <end position="71"/>
    </location>
</feature>
<feature type="region of interest" description="Disordered" evidence="1">
    <location>
        <begin position="41"/>
        <end position="72"/>
    </location>
</feature>
<comment type="caution">
    <text evidence="2">The sequence shown here is derived from an EMBL/GenBank/DDBJ whole genome shotgun (WGS) entry which is preliminary data.</text>
</comment>
<reference evidence="2 3" key="1">
    <citation type="journal article" date="2021" name="Hortic Res">
        <title>Chromosome-scale assembly of the Dendrobium chrysotoxum genome enhances the understanding of orchid evolution.</title>
        <authorList>
            <person name="Zhang Y."/>
            <person name="Zhang G.Q."/>
            <person name="Zhang D."/>
            <person name="Liu X.D."/>
            <person name="Xu X.Y."/>
            <person name="Sun W.H."/>
            <person name="Yu X."/>
            <person name="Zhu X."/>
            <person name="Wang Z.W."/>
            <person name="Zhao X."/>
            <person name="Zhong W.Y."/>
            <person name="Chen H."/>
            <person name="Yin W.L."/>
            <person name="Huang T."/>
            <person name="Niu S.C."/>
            <person name="Liu Z.J."/>
        </authorList>
    </citation>
    <scope>NUCLEOTIDE SEQUENCE [LARGE SCALE GENOMIC DNA]</scope>
    <source>
        <strain evidence="2">Lindl</strain>
    </source>
</reference>
<keyword evidence="3" id="KW-1185">Reference proteome</keyword>
<dbReference type="AlphaFoldDB" id="A0AAV7GI58"/>
<evidence type="ECO:0000313" key="3">
    <source>
        <dbReference type="Proteomes" id="UP000775213"/>
    </source>
</evidence>
<dbReference type="Proteomes" id="UP000775213">
    <property type="component" value="Unassembled WGS sequence"/>
</dbReference>
<evidence type="ECO:0000256" key="1">
    <source>
        <dbReference type="SAM" id="MobiDB-lite"/>
    </source>
</evidence>
<protein>
    <submittedName>
        <fullName evidence="2">Uncharacterized protein</fullName>
    </submittedName>
</protein>
<gene>
    <name evidence="2" type="ORF">IEQ34_015634</name>
</gene>
<proteinExistence type="predicted"/>
<sequence length="100" mass="11845">MQCHKNQKIPLVVFRFEVKRVRLIEINLIVSTSRYNMSSRYDVTRRRIEDESSRDRKSVSDKKSKYNDSRGTESIAATGSYNERIHYGRRHSTQCYLLKG</sequence>